<dbReference type="RefSeq" id="WP_024392763.1">
    <property type="nucleotide sequence ID" value="NZ_CP039462.1"/>
</dbReference>
<dbReference type="Gene3D" id="1.25.40.20">
    <property type="entry name" value="Ankyrin repeat-containing domain"/>
    <property type="match status" value="1"/>
</dbReference>
<comment type="caution">
    <text evidence="3">The sequence shown here is derived from an EMBL/GenBank/DDBJ whole genome shotgun (WGS) entry which is preliminary data.</text>
</comment>
<evidence type="ECO:0000256" key="1">
    <source>
        <dbReference type="ARBA" id="ARBA00022737"/>
    </source>
</evidence>
<dbReference type="AlphaFoldDB" id="A0AAW5LWX4"/>
<dbReference type="PANTHER" id="PTHR24134:SF9">
    <property type="entry name" value="ANKYRIN REPEAT AND SOCS BOX PROTEIN 8"/>
    <property type="match status" value="1"/>
</dbReference>
<organism evidence="3 4">
    <name type="scientific">Streptococcus suis</name>
    <dbReference type="NCBI Taxonomy" id="1307"/>
    <lineage>
        <taxon>Bacteria</taxon>
        <taxon>Bacillati</taxon>
        <taxon>Bacillota</taxon>
        <taxon>Bacilli</taxon>
        <taxon>Lactobacillales</taxon>
        <taxon>Streptococcaceae</taxon>
        <taxon>Streptococcus</taxon>
    </lineage>
</organism>
<accession>A0AAW5LWX4</accession>
<keyword evidence="2" id="KW-0040">ANK repeat</keyword>
<name>A0AAW5LWX4_STRSU</name>
<dbReference type="Proteomes" id="UP001206089">
    <property type="component" value="Unassembled WGS sequence"/>
</dbReference>
<protein>
    <submittedName>
        <fullName evidence="3">Ankyrin repeat domain-containing protein</fullName>
    </submittedName>
</protein>
<gene>
    <name evidence="3" type="ORF">NQD44_10860</name>
</gene>
<proteinExistence type="predicted"/>
<dbReference type="SUPFAM" id="SSF48403">
    <property type="entry name" value="Ankyrin repeat"/>
    <property type="match status" value="1"/>
</dbReference>
<dbReference type="InterPro" id="IPR036770">
    <property type="entry name" value="Ankyrin_rpt-contain_sf"/>
</dbReference>
<sequence length="180" mass="20558">MMEGNIFKIAQEGTFEEFYSVFNGDINQMSNDNMNLLNVVLTSNSLLEEKVKIVEFLVNEGIDVNYLDSDKRNVLHNFFQYKANWRVNVKYALTILTILLESGIDINQVDKYGSIPLIYAITVLKLPTEEAMPIYNLLIDSGSDINLKNFQGKSAVDYAREFSWRHGLLSENGGPLYDKE</sequence>
<reference evidence="3" key="1">
    <citation type="submission" date="2022-07" db="EMBL/GenBank/DDBJ databases">
        <authorList>
            <person name="Peng Z."/>
        </authorList>
    </citation>
    <scope>NUCLEOTIDE SEQUENCE</scope>
    <source>
        <strain evidence="3">2022WUSS069</strain>
    </source>
</reference>
<evidence type="ECO:0000313" key="4">
    <source>
        <dbReference type="Proteomes" id="UP001206089"/>
    </source>
</evidence>
<evidence type="ECO:0000256" key="2">
    <source>
        <dbReference type="ARBA" id="ARBA00023043"/>
    </source>
</evidence>
<dbReference type="EMBL" id="JANJPK010000043">
    <property type="protein sequence ID" value="MCR1233596.1"/>
    <property type="molecule type" value="Genomic_DNA"/>
</dbReference>
<evidence type="ECO:0000313" key="3">
    <source>
        <dbReference type="EMBL" id="MCR1233596.1"/>
    </source>
</evidence>
<dbReference type="PANTHER" id="PTHR24134">
    <property type="entry name" value="ANKYRIN REPEAT-CONTAINING PROTEIN DDB_G0279043"/>
    <property type="match status" value="1"/>
</dbReference>
<keyword evidence="1" id="KW-0677">Repeat</keyword>